<dbReference type="RefSeq" id="XP_022084547.1">
    <property type="nucleotide sequence ID" value="XM_022228855.1"/>
</dbReference>
<dbReference type="Proteomes" id="UP000694845">
    <property type="component" value="Unplaced"/>
</dbReference>
<name>A0A8B7XWC1_ACAPL</name>
<dbReference type="AlphaFoldDB" id="A0A8B7XWC1"/>
<dbReference type="GeneID" id="110975966"/>
<gene>
    <name evidence="2" type="primary">LOC110975966</name>
</gene>
<protein>
    <submittedName>
        <fullName evidence="2">Uncharacterized protein LOC110975966</fullName>
    </submittedName>
</protein>
<evidence type="ECO:0000313" key="2">
    <source>
        <dbReference type="RefSeq" id="XP_022084547.1"/>
    </source>
</evidence>
<organism evidence="1 2">
    <name type="scientific">Acanthaster planci</name>
    <name type="common">Crown-of-thorns starfish</name>
    <dbReference type="NCBI Taxonomy" id="133434"/>
    <lineage>
        <taxon>Eukaryota</taxon>
        <taxon>Metazoa</taxon>
        <taxon>Echinodermata</taxon>
        <taxon>Eleutherozoa</taxon>
        <taxon>Asterozoa</taxon>
        <taxon>Asteroidea</taxon>
        <taxon>Valvatacea</taxon>
        <taxon>Valvatida</taxon>
        <taxon>Acanthasteridae</taxon>
        <taxon>Acanthaster</taxon>
    </lineage>
</organism>
<dbReference type="KEGG" id="aplc:110975966"/>
<sequence length="110" mass="12543">MGCFNPNCFAELSLAYYVQPEPSPKGQLLVTVVRNRKPAYLHQVDHFDWAPTKNMGYTRAPQNQDTLARYNRLKQQKRKADDVAAASALLELQQTGRRNTQGLEEPPLTR</sequence>
<accession>A0A8B7XWC1</accession>
<evidence type="ECO:0000313" key="1">
    <source>
        <dbReference type="Proteomes" id="UP000694845"/>
    </source>
</evidence>
<keyword evidence="1" id="KW-1185">Reference proteome</keyword>
<proteinExistence type="predicted"/>
<reference evidence="2" key="1">
    <citation type="submission" date="2025-08" db="UniProtKB">
        <authorList>
            <consortium name="RefSeq"/>
        </authorList>
    </citation>
    <scope>IDENTIFICATION</scope>
</reference>